<name>A0A814UW98_9BILA</name>
<dbReference type="GO" id="GO:0005737">
    <property type="term" value="C:cytoplasm"/>
    <property type="evidence" value="ECO:0007669"/>
    <property type="project" value="TreeGrafter"/>
</dbReference>
<gene>
    <name evidence="3" type="ORF">OTI717_LOCUS9778</name>
    <name evidence="2" type="ORF">RFH988_LOCUS23462</name>
</gene>
<dbReference type="FunFam" id="2.40.100.10:FF:000048">
    <property type="entry name" value="Peptidyl-prolyl cis-trans isomerase"/>
    <property type="match status" value="1"/>
</dbReference>
<reference evidence="2" key="1">
    <citation type="submission" date="2021-02" db="EMBL/GenBank/DDBJ databases">
        <authorList>
            <person name="Nowell W R."/>
        </authorList>
    </citation>
    <scope>NUCLEOTIDE SEQUENCE</scope>
</reference>
<dbReference type="OrthoDB" id="408413at2759"/>
<organism evidence="2 4">
    <name type="scientific">Rotaria sordida</name>
    <dbReference type="NCBI Taxonomy" id="392033"/>
    <lineage>
        <taxon>Eukaryota</taxon>
        <taxon>Metazoa</taxon>
        <taxon>Spiralia</taxon>
        <taxon>Gnathifera</taxon>
        <taxon>Rotifera</taxon>
        <taxon>Eurotatoria</taxon>
        <taxon>Bdelloidea</taxon>
        <taxon>Philodinida</taxon>
        <taxon>Philodinidae</taxon>
        <taxon>Rotaria</taxon>
    </lineage>
</organism>
<protein>
    <recommendedName>
        <fullName evidence="1">PPIase cyclophilin-type domain-containing protein</fullName>
    </recommendedName>
</protein>
<evidence type="ECO:0000313" key="2">
    <source>
        <dbReference type="EMBL" id="CAF1180129.1"/>
    </source>
</evidence>
<evidence type="ECO:0000259" key="1">
    <source>
        <dbReference type="PROSITE" id="PS50072"/>
    </source>
</evidence>
<proteinExistence type="predicted"/>
<dbReference type="Pfam" id="PF00160">
    <property type="entry name" value="Pro_isomerase"/>
    <property type="match status" value="1"/>
</dbReference>
<dbReference type="PRINTS" id="PR00153">
    <property type="entry name" value="CSAPPISMRASE"/>
</dbReference>
<dbReference type="PROSITE" id="PS50072">
    <property type="entry name" value="CSA_PPIASE_2"/>
    <property type="match status" value="1"/>
</dbReference>
<accession>A0A814UW98</accession>
<dbReference type="EMBL" id="CAJNOO010001629">
    <property type="protein sequence ID" value="CAF1180129.1"/>
    <property type="molecule type" value="Genomic_DNA"/>
</dbReference>
<dbReference type="PANTHER" id="PTHR11071:SF561">
    <property type="entry name" value="PEPTIDYL-PROLYL CIS-TRANS ISOMERASE D-RELATED"/>
    <property type="match status" value="1"/>
</dbReference>
<dbReference type="Proteomes" id="UP000663823">
    <property type="component" value="Unassembled WGS sequence"/>
</dbReference>
<feature type="domain" description="PPIase cyclophilin-type" evidence="1">
    <location>
        <begin position="143"/>
        <end position="301"/>
    </location>
</feature>
<evidence type="ECO:0000313" key="4">
    <source>
        <dbReference type="Proteomes" id="UP000663882"/>
    </source>
</evidence>
<dbReference type="InterPro" id="IPR002130">
    <property type="entry name" value="Cyclophilin-type_PPIase_dom"/>
</dbReference>
<dbReference type="Proteomes" id="UP000663882">
    <property type="component" value="Unassembled WGS sequence"/>
</dbReference>
<dbReference type="EMBL" id="CAJOAX010000848">
    <property type="protein sequence ID" value="CAF3658454.1"/>
    <property type="molecule type" value="Genomic_DNA"/>
</dbReference>
<dbReference type="Gene3D" id="2.40.100.10">
    <property type="entry name" value="Cyclophilin-like"/>
    <property type="match status" value="1"/>
</dbReference>
<dbReference type="GO" id="GO:0003755">
    <property type="term" value="F:peptidyl-prolyl cis-trans isomerase activity"/>
    <property type="evidence" value="ECO:0007669"/>
    <property type="project" value="InterPro"/>
</dbReference>
<dbReference type="PANTHER" id="PTHR11071">
    <property type="entry name" value="PEPTIDYL-PROLYL CIS-TRANS ISOMERASE"/>
    <property type="match status" value="1"/>
</dbReference>
<dbReference type="SUPFAM" id="SSF50891">
    <property type="entry name" value="Cyclophilin-like"/>
    <property type="match status" value="1"/>
</dbReference>
<evidence type="ECO:0000313" key="3">
    <source>
        <dbReference type="EMBL" id="CAF3658454.1"/>
    </source>
</evidence>
<sequence>MAPPSFHIAIYGLLNSDEYQLAKHCLQDLQRTHSKQISNSEIHPLLEYEWKSFSLNKRAELRGEAWSFNDKCMVFIDKQLLGNAEQFLHWAKNTFDHTDFRSNELLGVFSNEEYKRHFESHDNRHTYCFMDFQIEDRENSQTTDIGRLVFELFNNQAPETCENFRALCTGEKGQSEQTGTILHYKDSIIHRIVPNGWIQGGDIRGGRGNGGESIYGETFPDETFVVKHNQRGILGMANKGYRHSNGSQFYITLSNACEWMSNRFVAFGRVVEGFDTLDKLEHIDTINQRPIKAIKIVDCGTVQLDGE</sequence>
<comment type="caution">
    <text evidence="2">The sequence shown here is derived from an EMBL/GenBank/DDBJ whole genome shotgun (WGS) entry which is preliminary data.</text>
</comment>
<dbReference type="AlphaFoldDB" id="A0A814UW98"/>
<dbReference type="InterPro" id="IPR029000">
    <property type="entry name" value="Cyclophilin-like_dom_sf"/>
</dbReference>